<keyword evidence="5" id="KW-0136">Cellulose degradation</keyword>
<evidence type="ECO:0000256" key="3">
    <source>
        <dbReference type="ARBA" id="ARBA00022525"/>
    </source>
</evidence>
<dbReference type="InParanoid" id="E5A3B3"/>
<keyword evidence="5" id="KW-0119">Carbohydrate metabolism</keyword>
<dbReference type="VEuPathDB" id="FungiDB:LEMA_P095350.1"/>
<dbReference type="GO" id="GO:0030245">
    <property type="term" value="P:cellulose catabolic process"/>
    <property type="evidence" value="ECO:0007669"/>
    <property type="project" value="UniProtKB-UniRule"/>
</dbReference>
<evidence type="ECO:0000256" key="1">
    <source>
        <dbReference type="ARBA" id="ARBA00001973"/>
    </source>
</evidence>
<dbReference type="CAZy" id="AA9">
    <property type="family name" value="Auxiliary Activities 9"/>
</dbReference>
<dbReference type="Pfam" id="PF03443">
    <property type="entry name" value="AA9"/>
    <property type="match status" value="1"/>
</dbReference>
<feature type="chain" id="PRO_5003194793" description="AA9 family lytic polysaccharide monooxygenase" evidence="6">
    <location>
        <begin position="17"/>
        <end position="244"/>
    </location>
</feature>
<organism evidence="9">
    <name type="scientific">Leptosphaeria maculans (strain JN3 / isolate v23.1.3 / race Av1-4-5-6-7-8)</name>
    <name type="common">Blackleg fungus</name>
    <name type="synonym">Phoma lingam</name>
    <dbReference type="NCBI Taxonomy" id="985895"/>
    <lineage>
        <taxon>Eukaryota</taxon>
        <taxon>Fungi</taxon>
        <taxon>Dikarya</taxon>
        <taxon>Ascomycota</taxon>
        <taxon>Pezizomycotina</taxon>
        <taxon>Dothideomycetes</taxon>
        <taxon>Pleosporomycetidae</taxon>
        <taxon>Pleosporales</taxon>
        <taxon>Pleosporineae</taxon>
        <taxon>Leptosphaeriaceae</taxon>
        <taxon>Plenodomus</taxon>
        <taxon>Plenodomus lingam/Leptosphaeria maculans species complex</taxon>
    </lineage>
</organism>
<dbReference type="OMA" id="SGLQWFK"/>
<comment type="domain">
    <text evidence="5">Has a modular structure: an endo-beta-1,4-glucanase catalytic module at the N-terminus, a linker rich in serines and threonines, and a C-terminal carbohydrate-binding module (CBM).</text>
</comment>
<dbReference type="GeneID" id="13286143"/>
<dbReference type="GO" id="GO:0005576">
    <property type="term" value="C:extracellular region"/>
    <property type="evidence" value="ECO:0007669"/>
    <property type="project" value="UniProtKB-SubCell"/>
</dbReference>
<evidence type="ECO:0000313" key="9">
    <source>
        <dbReference type="Proteomes" id="UP000002668"/>
    </source>
</evidence>
<comment type="subcellular location">
    <subcellularLocation>
        <location evidence="2 5">Secreted</location>
    </subcellularLocation>
</comment>
<comment type="cofactor">
    <cofactor evidence="1">
        <name>Cu(2+)</name>
        <dbReference type="ChEBI" id="CHEBI:29036"/>
    </cofactor>
</comment>
<feature type="signal peptide" evidence="6">
    <location>
        <begin position="1"/>
        <end position="16"/>
    </location>
</feature>
<dbReference type="PANTHER" id="PTHR33353:SF13">
    <property type="entry name" value="ENDOGLUCANASE II"/>
    <property type="match status" value="1"/>
</dbReference>
<dbReference type="PANTHER" id="PTHR33353">
    <property type="entry name" value="PUTATIVE (AFU_ORTHOLOGUE AFUA_1G12560)-RELATED"/>
    <property type="match status" value="1"/>
</dbReference>
<dbReference type="EMBL" id="FP929133">
    <property type="protein sequence ID" value="CBX98126.1"/>
    <property type="molecule type" value="Genomic_DNA"/>
</dbReference>
<evidence type="ECO:0000256" key="2">
    <source>
        <dbReference type="ARBA" id="ARBA00004613"/>
    </source>
</evidence>
<protein>
    <recommendedName>
        <fullName evidence="5">AA9 family lytic polysaccharide monooxygenase</fullName>
        <ecNumber evidence="5">1.14.99.56</ecNumber>
    </recommendedName>
    <alternativeName>
        <fullName evidence="5">Endo-beta-1,4-glucanase</fullName>
    </alternativeName>
    <alternativeName>
        <fullName evidence="5">Glycosyl hydrolase 61 family protein</fullName>
    </alternativeName>
</protein>
<proteinExistence type="predicted"/>
<feature type="domain" description="Auxiliary Activity family 9 catalytic" evidence="7">
    <location>
        <begin position="17"/>
        <end position="223"/>
    </location>
</feature>
<keyword evidence="4 5" id="KW-1015">Disulfide bond</keyword>
<keyword evidence="8" id="KW-0378">Hydrolase</keyword>
<keyword evidence="5" id="KW-0624">Polysaccharide degradation</keyword>
<dbReference type="GO" id="GO:0030248">
    <property type="term" value="F:cellulose binding"/>
    <property type="evidence" value="ECO:0007669"/>
    <property type="project" value="UniProtKB-UniRule"/>
</dbReference>
<dbReference type="STRING" id="985895.E5A3B3"/>
<comment type="catalytic activity">
    <reaction evidence="5">
        <text>[(1-&gt;4)-beta-D-glucosyl]n+m + reduced acceptor + O2 = 4-dehydro-beta-D-glucosyl-[(1-&gt;4)-beta-D-glucosyl]n-1 + [(1-&gt;4)-beta-D-glucosyl]m + acceptor + H2O.</text>
        <dbReference type="EC" id="1.14.99.56"/>
    </reaction>
</comment>
<dbReference type="RefSeq" id="XP_003841605.1">
    <property type="nucleotide sequence ID" value="XM_003841557.1"/>
</dbReference>
<dbReference type="CDD" id="cd21175">
    <property type="entry name" value="LPMO_AA9"/>
    <property type="match status" value="1"/>
</dbReference>
<dbReference type="InterPro" id="IPR005103">
    <property type="entry name" value="AA9_LPMO"/>
</dbReference>
<keyword evidence="3 5" id="KW-0964">Secreted</keyword>
<name>E5A3B3_LEPMJ</name>
<dbReference type="GO" id="GO:0008810">
    <property type="term" value="F:cellulase activity"/>
    <property type="evidence" value="ECO:0007669"/>
    <property type="project" value="UniProtKB-UniRule"/>
</dbReference>
<dbReference type="Gene3D" id="2.70.50.70">
    <property type="match status" value="1"/>
</dbReference>
<dbReference type="AlphaFoldDB" id="E5A3B3"/>
<dbReference type="OrthoDB" id="5558646at2759"/>
<comment type="function">
    <text evidence="5">Lytic polysaccharide monooxygenase (LMPO) that depolymerizes crystalline and amorphous polysaccharides via the oxidation of scissile alpha- or beta-(1-4)-glycosidic bonds, yielding C1 and/or C4 oxidation products. Catalysis by LPMOs requires the reduction of the active-site copper from Cu(II) to Cu(I) by a reducing agent and H(2)O(2) or O(2) as a cosubstrate.</text>
</comment>
<evidence type="ECO:0000256" key="5">
    <source>
        <dbReference type="RuleBase" id="RU368122"/>
    </source>
</evidence>
<dbReference type="InterPro" id="IPR049892">
    <property type="entry name" value="AA9"/>
</dbReference>
<sequence>MKLSALLLFLPALTSAHCIAQRVRVNGQDYGQGNGIRVAGSNNPITDVKDGNLACNTGLSSSSKVIDVKAGDQVGVMWGHVLGGPQFAGDKDNPIAPSHKGPTLFYMAKVDNAATASPAGLKWFKVFEDGLDGVGKWGVDRMITANGWQDLTLPPCLAPGAYLLRAEIIALHSASKPGGAQFYVGCAQLNVSGAGSSTGSATVSFPGAYQSADPGILVSIYDKNGKPVGNGTPYKIPGPAKMGC</sequence>
<evidence type="ECO:0000256" key="4">
    <source>
        <dbReference type="ARBA" id="ARBA00023157"/>
    </source>
</evidence>
<reference evidence="9" key="1">
    <citation type="journal article" date="2011" name="Nat. Commun.">
        <title>Effector diversification within compartments of the Leptosphaeria maculans genome affected by Repeat-Induced Point mutations.</title>
        <authorList>
            <person name="Rouxel T."/>
            <person name="Grandaubert J."/>
            <person name="Hane J.K."/>
            <person name="Hoede C."/>
            <person name="van de Wouw A.P."/>
            <person name="Couloux A."/>
            <person name="Dominguez V."/>
            <person name="Anthouard V."/>
            <person name="Bally P."/>
            <person name="Bourras S."/>
            <person name="Cozijnsen A.J."/>
            <person name="Ciuffetti L.M."/>
            <person name="Degrave A."/>
            <person name="Dilmaghani A."/>
            <person name="Duret L."/>
            <person name="Fudal I."/>
            <person name="Goodwin S.B."/>
            <person name="Gout L."/>
            <person name="Glaser N."/>
            <person name="Linglin J."/>
            <person name="Kema G.H.J."/>
            <person name="Lapalu N."/>
            <person name="Lawrence C.B."/>
            <person name="May K."/>
            <person name="Meyer M."/>
            <person name="Ollivier B."/>
            <person name="Poulain J."/>
            <person name="Schoch C.L."/>
            <person name="Simon A."/>
            <person name="Spatafora J.W."/>
            <person name="Stachowiak A."/>
            <person name="Turgeon B.G."/>
            <person name="Tyler B.M."/>
            <person name="Vincent D."/>
            <person name="Weissenbach J."/>
            <person name="Amselem J."/>
            <person name="Quesneville H."/>
            <person name="Oliver R.P."/>
            <person name="Wincker P."/>
            <person name="Balesdent M.-H."/>
            <person name="Howlett B.J."/>
        </authorList>
    </citation>
    <scope>NUCLEOTIDE SEQUENCE [LARGE SCALE GENOMIC DNA]</scope>
    <source>
        <strain evidence="9">JN3 / isolate v23.1.3 / race Av1-4-5-6-7-8</strain>
    </source>
</reference>
<dbReference type="HOGENOM" id="CLU_031730_0_3_1"/>
<keyword evidence="6" id="KW-0732">Signal</keyword>
<keyword evidence="9" id="KW-1185">Reference proteome</keyword>
<evidence type="ECO:0000259" key="7">
    <source>
        <dbReference type="Pfam" id="PF03443"/>
    </source>
</evidence>
<evidence type="ECO:0000256" key="6">
    <source>
        <dbReference type="SAM" id="SignalP"/>
    </source>
</evidence>
<gene>
    <name evidence="8" type="ORF">LEMA_P095350.1</name>
</gene>
<evidence type="ECO:0000313" key="8">
    <source>
        <dbReference type="EMBL" id="CBX98126.1"/>
    </source>
</evidence>
<dbReference type="EC" id="1.14.99.56" evidence="5"/>
<accession>E5A3B3</accession>
<dbReference type="Proteomes" id="UP000002668">
    <property type="component" value="Genome"/>
</dbReference>
<dbReference type="eggNOG" id="ENOG502RAK7">
    <property type="taxonomic scope" value="Eukaryota"/>
</dbReference>